<evidence type="ECO:0000313" key="3">
    <source>
        <dbReference type="Proteomes" id="UP000322873"/>
    </source>
</evidence>
<dbReference type="Proteomes" id="UP000322873">
    <property type="component" value="Unassembled WGS sequence"/>
</dbReference>
<feature type="region of interest" description="Disordered" evidence="1">
    <location>
        <begin position="142"/>
        <end position="189"/>
    </location>
</feature>
<feature type="region of interest" description="Disordered" evidence="1">
    <location>
        <begin position="323"/>
        <end position="388"/>
    </location>
</feature>
<sequence length="419" mass="46269">MKYFKWISIGRKEKTKDDAAIIDDLEDGGKLKRKHGRRNIKESAVEGRSSPTKNPYEDYLTPKRPKKQVPKAKGSLGIAYQAKDPKGANLDLSISPYCTIKTGAPKERMATLQSTGHTRDKVSRSSSNNSITIIVTSPTSDAHFQQEDWSNSSSSASSISRSSLSSTSSFDTTRLMPPSISPNIQKYPKSNEAPDVKKWLIGCMNRKADTLPRKLVYRMMELANIDDEGIVLPIDIESENKDKKKELDNTEALHHLRTSLHPQPPAEGKERKLGKRISGHLNNTAPTKRKPKAKTPIPFQLPPHPKGQSQAPTLAYGKTLPRACETGPPPNPPHLHPSPNPNAPLVNHPFSFPPYTHLHPRHRPRNPAHTARNKNGHPTSTKYVKRGICPPRRGSVISLCSIPENGVSVGFGVGEGGRR</sequence>
<comment type="caution">
    <text evidence="2">The sequence shown here is derived from an EMBL/GenBank/DDBJ whole genome shotgun (WGS) entry which is preliminary data.</text>
</comment>
<gene>
    <name evidence="2" type="ORF">EYC84_011019</name>
</gene>
<dbReference type="EMBL" id="VICG01000014">
    <property type="protein sequence ID" value="KAA8565296.1"/>
    <property type="molecule type" value="Genomic_DNA"/>
</dbReference>
<feature type="compositionally biased region" description="Pro residues" evidence="1">
    <location>
        <begin position="327"/>
        <end position="342"/>
    </location>
</feature>
<dbReference type="VEuPathDB" id="FungiDB:MFRU_045g00170"/>
<evidence type="ECO:0000313" key="2">
    <source>
        <dbReference type="EMBL" id="KAA8565296.1"/>
    </source>
</evidence>
<feature type="compositionally biased region" description="Basic residues" evidence="1">
    <location>
        <begin position="358"/>
        <end position="375"/>
    </location>
</feature>
<proteinExistence type="predicted"/>
<dbReference type="AlphaFoldDB" id="A0A5M9JCB1"/>
<organism evidence="2 3">
    <name type="scientific">Monilinia fructicola</name>
    <name type="common">Brown rot fungus</name>
    <name type="synonym">Ciboria fructicola</name>
    <dbReference type="NCBI Taxonomy" id="38448"/>
    <lineage>
        <taxon>Eukaryota</taxon>
        <taxon>Fungi</taxon>
        <taxon>Dikarya</taxon>
        <taxon>Ascomycota</taxon>
        <taxon>Pezizomycotina</taxon>
        <taxon>Leotiomycetes</taxon>
        <taxon>Helotiales</taxon>
        <taxon>Sclerotiniaceae</taxon>
        <taxon>Monilinia</taxon>
    </lineage>
</organism>
<evidence type="ECO:0000256" key="1">
    <source>
        <dbReference type="SAM" id="MobiDB-lite"/>
    </source>
</evidence>
<feature type="region of interest" description="Disordered" evidence="1">
    <location>
        <begin position="277"/>
        <end position="311"/>
    </location>
</feature>
<feature type="region of interest" description="Disordered" evidence="1">
    <location>
        <begin position="32"/>
        <end position="74"/>
    </location>
</feature>
<keyword evidence="3" id="KW-1185">Reference proteome</keyword>
<feature type="region of interest" description="Disordered" evidence="1">
    <location>
        <begin position="108"/>
        <end position="130"/>
    </location>
</feature>
<reference evidence="2 3" key="1">
    <citation type="submission" date="2019-06" db="EMBL/GenBank/DDBJ databases">
        <title>Genome Sequence of the Brown Rot Fungal Pathogen Monilinia fructicola.</title>
        <authorList>
            <person name="De Miccolis Angelini R.M."/>
            <person name="Landi L."/>
            <person name="Abate D."/>
            <person name="Pollastro S."/>
            <person name="Romanazzi G."/>
            <person name="Faretra F."/>
        </authorList>
    </citation>
    <scope>NUCLEOTIDE SEQUENCE [LARGE SCALE GENOMIC DNA]</scope>
    <source>
        <strain evidence="2 3">Mfrc123</strain>
    </source>
</reference>
<protein>
    <submittedName>
        <fullName evidence="2">Uncharacterized protein</fullName>
    </submittedName>
</protein>
<accession>A0A5M9JCB1</accession>
<name>A0A5M9JCB1_MONFR</name>
<feature type="compositionally biased region" description="Low complexity" evidence="1">
    <location>
        <begin position="150"/>
        <end position="169"/>
    </location>
</feature>